<dbReference type="EMBL" id="HF583842">
    <property type="protein sequence ID" value="CCQ43339.1"/>
    <property type="molecule type" value="Genomic_DNA"/>
</dbReference>
<dbReference type="ChiTaRS" id="SPRY1">
    <property type="organism name" value="human"/>
</dbReference>
<gene>
    <name evidence="1" type="primary">SPRY1</name>
</gene>
<sequence length="52" mass="5708">MDFSLSSWMIFSKSGLGSCTWLPLSTRASAIHLRVLRASGLLCSLFVLQATF</sequence>
<dbReference type="OrthoDB" id="10038884at2759"/>
<name>L8E896_HUMAN</name>
<protein>
    <submittedName>
        <fullName evidence="1">Alternative protein SPRY1</fullName>
    </submittedName>
</protein>
<organism evidence="1">
    <name type="scientific">Homo sapiens</name>
    <name type="common">Human</name>
    <dbReference type="NCBI Taxonomy" id="9606"/>
    <lineage>
        <taxon>Eukaryota</taxon>
        <taxon>Metazoa</taxon>
        <taxon>Chordata</taxon>
        <taxon>Craniata</taxon>
        <taxon>Vertebrata</taxon>
        <taxon>Euteleostomi</taxon>
        <taxon>Mammalia</taxon>
        <taxon>Eutheria</taxon>
        <taxon>Euarchontoglires</taxon>
        <taxon>Primates</taxon>
        <taxon>Haplorrhini</taxon>
        <taxon>Catarrhini</taxon>
        <taxon>Hominidae</taxon>
        <taxon>Homo</taxon>
    </lineage>
</organism>
<accession>L8E896</accession>
<dbReference type="AlphaFoldDB" id="L8E896"/>
<reference evidence="1" key="1">
    <citation type="journal article" date="2013" name="PLoS ONE">
        <title>Direct detection of alternative open reading frames translation products in human significantly expands the proteome.</title>
        <authorList>
            <person name="Vanderperre B."/>
            <person name="Lucier J.-F."/>
            <person name="Motard J."/>
            <person name="Tremblay G."/>
            <person name="Vanderperre S."/>
            <person name="Wisztorski M."/>
            <person name="Salzet M."/>
            <person name="Boisvert F.-M."/>
            <person name="Roucou X."/>
        </authorList>
    </citation>
    <scope>NUCLEOTIDE SEQUENCE</scope>
</reference>
<proteinExistence type="predicted"/>
<evidence type="ECO:0000313" key="1">
    <source>
        <dbReference type="EMBL" id="CCQ43339.1"/>
    </source>
</evidence>